<protein>
    <submittedName>
        <fullName evidence="1">Uncharacterized protein</fullName>
    </submittedName>
</protein>
<accession>A0A176RXB0</accession>
<dbReference type="AlphaFoldDB" id="A0A176RXB0"/>
<reference evidence="1 2" key="1">
    <citation type="submission" date="2016-05" db="EMBL/GenBank/DDBJ databases">
        <title>Single-cell genome of chain-forming Candidatus Thiomargarita nelsonii and comparison to other large sulfur-oxidizing bacteria.</title>
        <authorList>
            <person name="Winkel M."/>
            <person name="Salman V."/>
            <person name="Woyke T."/>
            <person name="Schulz-Vogt H."/>
            <person name="Richter M."/>
            <person name="Flood B."/>
            <person name="Bailey J."/>
            <person name="Amann R."/>
            <person name="Mussmann M."/>
        </authorList>
    </citation>
    <scope>NUCLEOTIDE SEQUENCE [LARGE SCALE GENOMIC DNA]</scope>
    <source>
        <strain evidence="1 2">THI036</strain>
    </source>
</reference>
<sequence>MSLLPLQNVPFTVTKCPFYCYKMSLLSFQTSCRSKPQIMPKKVLKRFIKRY</sequence>
<organism evidence="1 2">
    <name type="scientific">Candidatus Thiomargarita nelsonii</name>
    <dbReference type="NCBI Taxonomy" id="1003181"/>
    <lineage>
        <taxon>Bacteria</taxon>
        <taxon>Pseudomonadati</taxon>
        <taxon>Pseudomonadota</taxon>
        <taxon>Gammaproteobacteria</taxon>
        <taxon>Thiotrichales</taxon>
        <taxon>Thiotrichaceae</taxon>
        <taxon>Thiomargarita</taxon>
    </lineage>
</organism>
<proteinExistence type="predicted"/>
<gene>
    <name evidence="1" type="ORF">THIOM_003862</name>
</gene>
<dbReference type="EMBL" id="LUTY01002381">
    <property type="protein sequence ID" value="OAD20432.1"/>
    <property type="molecule type" value="Genomic_DNA"/>
</dbReference>
<keyword evidence="2" id="KW-1185">Reference proteome</keyword>
<comment type="caution">
    <text evidence="1">The sequence shown here is derived from an EMBL/GenBank/DDBJ whole genome shotgun (WGS) entry which is preliminary data.</text>
</comment>
<evidence type="ECO:0000313" key="2">
    <source>
        <dbReference type="Proteomes" id="UP000076962"/>
    </source>
</evidence>
<name>A0A176RXB0_9GAMM</name>
<evidence type="ECO:0000313" key="1">
    <source>
        <dbReference type="EMBL" id="OAD20432.1"/>
    </source>
</evidence>
<dbReference type="Proteomes" id="UP000076962">
    <property type="component" value="Unassembled WGS sequence"/>
</dbReference>